<comment type="caution">
    <text evidence="1">The sequence shown here is derived from an EMBL/GenBank/DDBJ whole genome shotgun (WGS) entry which is preliminary data.</text>
</comment>
<evidence type="ECO:0008006" key="2">
    <source>
        <dbReference type="Google" id="ProtNLM"/>
    </source>
</evidence>
<dbReference type="AlphaFoldDB" id="A0A6L2KY90"/>
<name>A0A6L2KY90_TANCI</name>
<sequence length="587" mass="65103">MSKYGISEALHSELPGLEDMIIDFLERKVVVYIKSFEFAKFCLLLSQFLFDILGYYQIHLSQLSIIGAAKVSHFKINCPVLYIVPTLSLFRVFYTPSFNSGWMSFSKRLNKNTPQCYTNPLDSLKNWNNCFFWVDERVFSTIVDWRTSALKDGMPTENTYSSEAVMILNTHRTPIQKQLEALLCLVGLSRRYYLGDEVYPTFFHDDDRDMDLLSLIRAPNPTKVKTGTHSRTAYEVPLLTASHVIQMEDPAAGTDSSRAKRTGLLPRVPERKSLTAIELGMGSNHPVPASHGAPVDVSDPNLLSFAEPQSCPSADVTQSSNGAAMARDPKSENISFTFMAKENEIKNLETLLDAESDMKKVAEGRSTELSKELENIRALFLDLQEIGHGLRLAVMKCEESTKLRPAFADIVSVGIAKGVSEGRKNEVKHRKANLSLEAIEAYDPEAEAKYITAFHALKDLKYPIVDQLGSLKDVSMDVIMASLHLKSDTGDDAPQPLGLHEEILLANAIAANVSRAKKKKKSRVVCRTYGVSSVHHARSDGVPVSMPTVASQGLAILLADGGRKTEISKDAASPRLLRSRSLHVMHN</sequence>
<dbReference type="EMBL" id="BKCJ010003294">
    <property type="protein sequence ID" value="GEU54196.1"/>
    <property type="molecule type" value="Genomic_DNA"/>
</dbReference>
<protein>
    <recommendedName>
        <fullName evidence="2">Transposase (Putative), gypsy type</fullName>
    </recommendedName>
</protein>
<accession>A0A6L2KY90</accession>
<evidence type="ECO:0000313" key="1">
    <source>
        <dbReference type="EMBL" id="GEU54196.1"/>
    </source>
</evidence>
<gene>
    <name evidence="1" type="ORF">Tci_026174</name>
</gene>
<organism evidence="1">
    <name type="scientific">Tanacetum cinerariifolium</name>
    <name type="common">Dalmatian daisy</name>
    <name type="synonym">Chrysanthemum cinerariifolium</name>
    <dbReference type="NCBI Taxonomy" id="118510"/>
    <lineage>
        <taxon>Eukaryota</taxon>
        <taxon>Viridiplantae</taxon>
        <taxon>Streptophyta</taxon>
        <taxon>Embryophyta</taxon>
        <taxon>Tracheophyta</taxon>
        <taxon>Spermatophyta</taxon>
        <taxon>Magnoliopsida</taxon>
        <taxon>eudicotyledons</taxon>
        <taxon>Gunneridae</taxon>
        <taxon>Pentapetalae</taxon>
        <taxon>asterids</taxon>
        <taxon>campanulids</taxon>
        <taxon>Asterales</taxon>
        <taxon>Asteraceae</taxon>
        <taxon>Asteroideae</taxon>
        <taxon>Anthemideae</taxon>
        <taxon>Anthemidinae</taxon>
        <taxon>Tanacetum</taxon>
    </lineage>
</organism>
<reference evidence="1" key="1">
    <citation type="journal article" date="2019" name="Sci. Rep.">
        <title>Draft genome of Tanacetum cinerariifolium, the natural source of mosquito coil.</title>
        <authorList>
            <person name="Yamashiro T."/>
            <person name="Shiraishi A."/>
            <person name="Satake H."/>
            <person name="Nakayama K."/>
        </authorList>
    </citation>
    <scope>NUCLEOTIDE SEQUENCE</scope>
</reference>
<proteinExistence type="predicted"/>